<dbReference type="Pfam" id="PF00639">
    <property type="entry name" value="Rotamase"/>
    <property type="match status" value="1"/>
</dbReference>
<dbReference type="Gene3D" id="1.10.4030.10">
    <property type="entry name" value="Porin chaperone SurA, peptide-binding domain"/>
    <property type="match status" value="1"/>
</dbReference>
<feature type="chain" id="PRO_5023125950" evidence="3">
    <location>
        <begin position="24"/>
        <end position="451"/>
    </location>
</feature>
<gene>
    <name evidence="5" type="ORF">FRY74_08515</name>
</gene>
<dbReference type="OrthoDB" id="14196at2"/>
<evidence type="ECO:0000313" key="5">
    <source>
        <dbReference type="EMBL" id="TXB65456.1"/>
    </source>
</evidence>
<dbReference type="PANTHER" id="PTHR47637">
    <property type="entry name" value="CHAPERONE SURA"/>
    <property type="match status" value="1"/>
</dbReference>
<dbReference type="AlphaFoldDB" id="A0A5C6RSN1"/>
<keyword evidence="2" id="KW-0697">Rotamase</keyword>
<comment type="caution">
    <text evidence="5">The sequence shown here is derived from an EMBL/GenBank/DDBJ whole genome shotgun (WGS) entry which is preliminary data.</text>
</comment>
<organism evidence="5 6">
    <name type="scientific">Vicingus serpentipes</name>
    <dbReference type="NCBI Taxonomy" id="1926625"/>
    <lineage>
        <taxon>Bacteria</taxon>
        <taxon>Pseudomonadati</taxon>
        <taxon>Bacteroidota</taxon>
        <taxon>Flavobacteriia</taxon>
        <taxon>Flavobacteriales</taxon>
        <taxon>Vicingaceae</taxon>
        <taxon>Vicingus</taxon>
    </lineage>
</organism>
<evidence type="ECO:0000259" key="4">
    <source>
        <dbReference type="PROSITE" id="PS50198"/>
    </source>
</evidence>
<dbReference type="InterPro" id="IPR046357">
    <property type="entry name" value="PPIase_dom_sf"/>
</dbReference>
<feature type="signal peptide" evidence="3">
    <location>
        <begin position="1"/>
        <end position="23"/>
    </location>
</feature>
<feature type="domain" description="PpiC" evidence="4">
    <location>
        <begin position="279"/>
        <end position="392"/>
    </location>
</feature>
<name>A0A5C6RSN1_9FLAO</name>
<keyword evidence="2 5" id="KW-0413">Isomerase</keyword>
<feature type="domain" description="PpiC" evidence="4">
    <location>
        <begin position="176"/>
        <end position="276"/>
    </location>
</feature>
<dbReference type="PANTHER" id="PTHR47637:SF1">
    <property type="entry name" value="CHAPERONE SURA"/>
    <property type="match status" value="1"/>
</dbReference>
<dbReference type="Pfam" id="PF13616">
    <property type="entry name" value="Rotamase_3"/>
    <property type="match status" value="1"/>
</dbReference>
<evidence type="ECO:0000256" key="1">
    <source>
        <dbReference type="ARBA" id="ARBA00022729"/>
    </source>
</evidence>
<keyword evidence="1 3" id="KW-0732">Signal</keyword>
<evidence type="ECO:0000313" key="6">
    <source>
        <dbReference type="Proteomes" id="UP000321721"/>
    </source>
</evidence>
<evidence type="ECO:0000256" key="3">
    <source>
        <dbReference type="SAM" id="SignalP"/>
    </source>
</evidence>
<dbReference type="SUPFAM" id="SSF109998">
    <property type="entry name" value="Triger factor/SurA peptide-binding domain-like"/>
    <property type="match status" value="1"/>
</dbReference>
<accession>A0A5C6RSN1</accession>
<dbReference type="RefSeq" id="WP_147100502.1">
    <property type="nucleotide sequence ID" value="NZ_VOOS01000003.1"/>
</dbReference>
<sequence length="451" mass="50779">MKKINLNSLIAFSLLFTSLVGFSQNEGGKVIDGIVATVGDKIVLKSEIENQITSLKAQGVIIDDAAKCQLFEEVLFQKLLLNQAAIDSVEVTEAQVESEMNRRLNYFISQVGSEQRLEQYYKKSMIEIKNEFRVIVEEQLIVQMMQGNITGGVKVTPEEVKNFYKGLPEDSIPTVNSEVEVAQILINAKESDAAKNQARERLNGIRERIINGEQFSTLAVLYSEDEGSAKKGGELGFLGRADLVPEYSTTAFKLKNSTVSEIVESQFGFHIIQLIERRGQKINTRHILIKVQVEEEQILLAKQKADSIYNLITTDTLTFGELAFKYSDDKQTKNSDGLMVSPQTGTSILDIEQVDPQIFYIIDNMKPGEISKPVPAESFDGKKGYRIIKLLSKTEPHKAKFETDYARIQEAALAGKQNEANQKWIKDKIKTTFIKIDDEYMNCSFDNNWSN</sequence>
<protein>
    <submittedName>
        <fullName evidence="5">Peptidylprolyl isomerase</fullName>
    </submittedName>
</protein>
<evidence type="ECO:0000256" key="2">
    <source>
        <dbReference type="PROSITE-ProRule" id="PRU00278"/>
    </source>
</evidence>
<dbReference type="GO" id="GO:0003755">
    <property type="term" value="F:peptidyl-prolyl cis-trans isomerase activity"/>
    <property type="evidence" value="ECO:0007669"/>
    <property type="project" value="UniProtKB-KW"/>
</dbReference>
<dbReference type="InterPro" id="IPR027304">
    <property type="entry name" value="Trigger_fact/SurA_dom_sf"/>
</dbReference>
<dbReference type="InterPro" id="IPR023058">
    <property type="entry name" value="PPIase_PpiC_CS"/>
</dbReference>
<dbReference type="Proteomes" id="UP000321721">
    <property type="component" value="Unassembled WGS sequence"/>
</dbReference>
<dbReference type="SUPFAM" id="SSF54534">
    <property type="entry name" value="FKBP-like"/>
    <property type="match status" value="2"/>
</dbReference>
<dbReference type="Gene3D" id="3.10.50.40">
    <property type="match status" value="2"/>
</dbReference>
<proteinExistence type="predicted"/>
<reference evidence="5 6" key="1">
    <citation type="submission" date="2019-08" db="EMBL/GenBank/DDBJ databases">
        <title>Genome of Vicingus serpentipes NCIMB 15042.</title>
        <authorList>
            <person name="Bowman J.P."/>
        </authorList>
    </citation>
    <scope>NUCLEOTIDE SEQUENCE [LARGE SCALE GENOMIC DNA]</scope>
    <source>
        <strain evidence="5 6">NCIMB 15042</strain>
    </source>
</reference>
<dbReference type="PROSITE" id="PS01096">
    <property type="entry name" value="PPIC_PPIASE_1"/>
    <property type="match status" value="1"/>
</dbReference>
<dbReference type="InterPro" id="IPR050280">
    <property type="entry name" value="OMP_Chaperone_SurA"/>
</dbReference>
<dbReference type="PROSITE" id="PS50198">
    <property type="entry name" value="PPIC_PPIASE_2"/>
    <property type="match status" value="2"/>
</dbReference>
<keyword evidence="6" id="KW-1185">Reference proteome</keyword>
<dbReference type="InterPro" id="IPR000297">
    <property type="entry name" value="PPIase_PpiC"/>
</dbReference>
<dbReference type="EMBL" id="VOOS01000003">
    <property type="protein sequence ID" value="TXB65456.1"/>
    <property type="molecule type" value="Genomic_DNA"/>
</dbReference>